<sequence>MQHNVIRFFIVATLAIMVIIFLTYSIVRFKKAFYTNIDENEKHLLDLQEFSYDIYFNPPPITIDIHNQYNCTPDDLRVCSMTDATSCIGCKNLIATCTHFDTDTKYINYDGVEYIIPANDSADAGYCLVTKNPTQACNPFHGNLIFVQLQPDATDSMLYCECINPGYIGKLELQDSCNEPFICQGQIDDINKDLKDITCICPPNLQAQTVNGIPTCTRLHVKDFEYDKLYFSGVDTIDTSNINEDIRSSFNSTLIRDPCTTCLITGNPIPNGRMIASVDGMQCALNNAEGRGLPVRRSAFGRLLIGKDGPDGVIDILVYNTLKYWFIESDTFDHSAATFLASENQEILDILGIDYKLDDAFAIDLFPHQTVIPHSFGSVGYETTVLAWVKNHQANIQETQWGKNGTPPVKKFEPNSQCHYIQKTYGGAFGGSHLYIFWEGTNPMILFNTEFPTNGLMALQLRLPMMQNEELRYVATSFCPRGYAIHPITTRDTDTWRKYQEQILPIDPFDRKVDPPPTPPPPQGKEIQFNF</sequence>
<proteinExistence type="predicted"/>
<keyword evidence="2" id="KW-0812">Transmembrane</keyword>
<dbReference type="Proteomes" id="UP000831195">
    <property type="component" value="Segment"/>
</dbReference>
<dbReference type="Pfam" id="PF05092">
    <property type="entry name" value="PIF"/>
    <property type="match status" value="1"/>
</dbReference>
<evidence type="ECO:0000313" key="3">
    <source>
        <dbReference type="EMBL" id="UBZ25519.1"/>
    </source>
</evidence>
<gene>
    <name evidence="3" type="ORF">CcNV_035</name>
</gene>
<evidence type="ECO:0000313" key="4">
    <source>
        <dbReference type="Proteomes" id="UP000831195"/>
    </source>
</evidence>
<keyword evidence="4" id="KW-1185">Reference proteome</keyword>
<feature type="region of interest" description="Disordered" evidence="1">
    <location>
        <begin position="507"/>
        <end position="531"/>
    </location>
</feature>
<reference evidence="3" key="1">
    <citation type="journal article" date="2021" name="Viruses">
        <title>Identification and Full Characterisation of Two Novel Crustacean Infecting Members of the Family Nudiviridae Provides Support for Two Subfamilies.</title>
        <authorList>
            <person name="Bateman K.S."/>
            <person name="Kerr R."/>
            <person name="Stentiford G.D."/>
            <person name="Bean T.P."/>
            <person name="Hooper C."/>
            <person name="Van Eynde B."/>
            <person name="Delbare D."/>
            <person name="Bojko J."/>
            <person name="Christiaens O."/>
            <person name="Taning C.N.T."/>
            <person name="Smagghe G."/>
            <person name="van Oers M.M."/>
            <person name="van Aerle R."/>
        </authorList>
    </citation>
    <scope>NUCLEOTIDE SEQUENCE</scope>
    <source>
        <strain evidence="3">AN1</strain>
    </source>
</reference>
<dbReference type="EMBL" id="MZ311577">
    <property type="protein sequence ID" value="UBZ25519.1"/>
    <property type="molecule type" value="Genomic_DNA"/>
</dbReference>
<organism evidence="3 4">
    <name type="scientific">Crangon crangon nudivirus</name>
    <dbReference type="NCBI Taxonomy" id="2880838"/>
    <lineage>
        <taxon>Viruses</taxon>
        <taxon>Viruses incertae sedis</taxon>
        <taxon>Naldaviricetes</taxon>
        <taxon>Lefavirales</taxon>
        <taxon>Nudiviridae</taxon>
        <taxon>Gammanudivirus</taxon>
        <taxon>Gammanudivirus cracrangonis</taxon>
    </lineage>
</organism>
<name>A0AAE8Y015_9VIRU</name>
<protein>
    <submittedName>
        <fullName evidence="3">PIF-1</fullName>
    </submittedName>
</protein>
<keyword evidence="2" id="KW-0472">Membrane</keyword>
<evidence type="ECO:0000256" key="2">
    <source>
        <dbReference type="SAM" id="Phobius"/>
    </source>
</evidence>
<keyword evidence="2" id="KW-1133">Transmembrane helix</keyword>
<accession>A0AAE8Y015</accession>
<evidence type="ECO:0000256" key="1">
    <source>
        <dbReference type="SAM" id="MobiDB-lite"/>
    </source>
</evidence>
<feature type="transmembrane region" description="Helical" evidence="2">
    <location>
        <begin position="6"/>
        <end position="27"/>
    </location>
</feature>
<dbReference type="InterPro" id="IPR007784">
    <property type="entry name" value="PIR"/>
</dbReference>